<protein>
    <recommendedName>
        <fullName evidence="6">DUF3068 domain-containing protein</fullName>
    </recommendedName>
</protein>
<dbReference type="EMBL" id="JAPDOD010000024">
    <property type="protein sequence ID" value="MDA0163417.1"/>
    <property type="molecule type" value="Genomic_DNA"/>
</dbReference>
<evidence type="ECO:0008006" key="6">
    <source>
        <dbReference type="Google" id="ProtNLM"/>
    </source>
</evidence>
<evidence type="ECO:0000256" key="3">
    <source>
        <dbReference type="SAM" id="SignalP"/>
    </source>
</evidence>
<feature type="transmembrane region" description="Helical" evidence="2">
    <location>
        <begin position="180"/>
        <end position="202"/>
    </location>
</feature>
<keyword evidence="5" id="KW-1185">Reference proteome</keyword>
<name>A0A9X3MYC8_9ACTN</name>
<keyword evidence="2" id="KW-0812">Transmembrane</keyword>
<organism evidence="4 5">
    <name type="scientific">Solirubrobacter ginsenosidimutans</name>
    <dbReference type="NCBI Taxonomy" id="490573"/>
    <lineage>
        <taxon>Bacteria</taxon>
        <taxon>Bacillati</taxon>
        <taxon>Actinomycetota</taxon>
        <taxon>Thermoleophilia</taxon>
        <taxon>Solirubrobacterales</taxon>
        <taxon>Solirubrobacteraceae</taxon>
        <taxon>Solirubrobacter</taxon>
    </lineage>
</organism>
<keyword evidence="3" id="KW-0732">Signal</keyword>
<keyword evidence="2" id="KW-1133">Transmembrane helix</keyword>
<evidence type="ECO:0000256" key="2">
    <source>
        <dbReference type="SAM" id="Phobius"/>
    </source>
</evidence>
<accession>A0A9X3MYC8</accession>
<comment type="caution">
    <text evidence="4">The sequence shown here is derived from an EMBL/GenBank/DDBJ whole genome shotgun (WGS) entry which is preliminary data.</text>
</comment>
<dbReference type="RefSeq" id="WP_270042661.1">
    <property type="nucleotide sequence ID" value="NZ_JAPDOD010000024.1"/>
</dbReference>
<keyword evidence="2" id="KW-0472">Membrane</keyword>
<reference evidence="4" key="1">
    <citation type="submission" date="2022-10" db="EMBL/GenBank/DDBJ databases">
        <title>The WGS of Solirubrobacter ginsenosidimutans DSM 21036.</title>
        <authorList>
            <person name="Jiang Z."/>
        </authorList>
    </citation>
    <scope>NUCLEOTIDE SEQUENCE</scope>
    <source>
        <strain evidence="4">DSM 21036</strain>
    </source>
</reference>
<proteinExistence type="predicted"/>
<feature type="chain" id="PRO_5040862889" description="DUF3068 domain-containing protein" evidence="3">
    <location>
        <begin position="23"/>
        <end position="230"/>
    </location>
</feature>
<sequence>MRTLAFGAAVVALLLSAPVALAHQGNPHYRSLVTSVTPAVKGVDVSVLNFDDRLLMHNTSGQDITILDYQNKPYAQLLKDGTVQVNTNSEAYYLNEDRLGETSVPKGLGSEPKWKQLSRSSRFEWHDHRAHWMGKSDPPNLKDKSVKTKIDNWTVPIQVAGDKGTIAGTLTWVPLDEGGLPVGAIFAFAALLIALSIAVFIIRRRRADGDGDGGGDGGAPQKKKEVVEAW</sequence>
<dbReference type="AlphaFoldDB" id="A0A9X3MYC8"/>
<evidence type="ECO:0000256" key="1">
    <source>
        <dbReference type="SAM" id="MobiDB-lite"/>
    </source>
</evidence>
<feature type="region of interest" description="Disordered" evidence="1">
    <location>
        <begin position="209"/>
        <end position="230"/>
    </location>
</feature>
<evidence type="ECO:0000313" key="5">
    <source>
        <dbReference type="Proteomes" id="UP001149140"/>
    </source>
</evidence>
<feature type="signal peptide" evidence="3">
    <location>
        <begin position="1"/>
        <end position="22"/>
    </location>
</feature>
<gene>
    <name evidence="4" type="ORF">OM076_24300</name>
</gene>
<evidence type="ECO:0000313" key="4">
    <source>
        <dbReference type="EMBL" id="MDA0163417.1"/>
    </source>
</evidence>
<dbReference type="Proteomes" id="UP001149140">
    <property type="component" value="Unassembled WGS sequence"/>
</dbReference>